<protein>
    <submittedName>
        <fullName evidence="1">Uncharacterized protein</fullName>
    </submittedName>
</protein>
<reference evidence="1" key="1">
    <citation type="submission" date="2021-04" db="EMBL/GenBank/DDBJ databases">
        <title>Draft genome sequence data of methanotrophic Methylovulum sp. strain S1L and Methylomonas sp. strain S2AM isolated from boreal lake water columns.</title>
        <authorList>
            <person name="Rissanen A.J."/>
            <person name="Mangayil R."/>
            <person name="Svenning M.M."/>
            <person name="Khanongnuch R."/>
        </authorList>
    </citation>
    <scope>NUCLEOTIDE SEQUENCE</scope>
    <source>
        <strain evidence="1">S2AM</strain>
    </source>
</reference>
<dbReference type="Proteomes" id="UP000676649">
    <property type="component" value="Chromosome"/>
</dbReference>
<dbReference type="KEGG" id="mpad:KEF85_07800"/>
<dbReference type="EMBL" id="CP073754">
    <property type="protein sequence ID" value="QWF72338.1"/>
    <property type="molecule type" value="Genomic_DNA"/>
</dbReference>
<organism evidence="1 2">
    <name type="scientific">Methylomonas paludis</name>
    <dbReference type="NCBI Taxonomy" id="1173101"/>
    <lineage>
        <taxon>Bacteria</taxon>
        <taxon>Pseudomonadati</taxon>
        <taxon>Pseudomonadota</taxon>
        <taxon>Gammaproteobacteria</taxon>
        <taxon>Methylococcales</taxon>
        <taxon>Methylococcaceae</taxon>
        <taxon>Methylomonas</taxon>
    </lineage>
</organism>
<dbReference type="RefSeq" id="WP_215584718.1">
    <property type="nucleotide sequence ID" value="NZ_CP073754.1"/>
</dbReference>
<sequence length="58" mass="6824">MQTVHVETAVRSDANFRTKEQRAKLLIKANILDNNGDYLERFFSAETIKKDKARRQEK</sequence>
<evidence type="ECO:0000313" key="2">
    <source>
        <dbReference type="Proteomes" id="UP000676649"/>
    </source>
</evidence>
<dbReference type="AlphaFoldDB" id="A0A975MQT2"/>
<gene>
    <name evidence="1" type="ORF">KEF85_07800</name>
</gene>
<keyword evidence="2" id="KW-1185">Reference proteome</keyword>
<name>A0A975MQT2_9GAMM</name>
<evidence type="ECO:0000313" key="1">
    <source>
        <dbReference type="EMBL" id="QWF72338.1"/>
    </source>
</evidence>
<proteinExistence type="predicted"/>
<accession>A0A975MQT2</accession>